<dbReference type="EMBL" id="CM042029">
    <property type="protein sequence ID" value="KAI3794526.1"/>
    <property type="molecule type" value="Genomic_DNA"/>
</dbReference>
<accession>A0ACB9HG98</accession>
<proteinExistence type="predicted"/>
<reference evidence="2" key="1">
    <citation type="journal article" date="2022" name="Mol. Ecol. Resour.">
        <title>The genomes of chicory, endive, great burdock and yacon provide insights into Asteraceae palaeo-polyploidization history and plant inulin production.</title>
        <authorList>
            <person name="Fan W."/>
            <person name="Wang S."/>
            <person name="Wang H."/>
            <person name="Wang A."/>
            <person name="Jiang F."/>
            <person name="Liu H."/>
            <person name="Zhao H."/>
            <person name="Xu D."/>
            <person name="Zhang Y."/>
        </authorList>
    </citation>
    <scope>NUCLEOTIDE SEQUENCE [LARGE SCALE GENOMIC DNA]</scope>
    <source>
        <strain evidence="2">cv. Yunnan</strain>
    </source>
</reference>
<evidence type="ECO:0000313" key="1">
    <source>
        <dbReference type="EMBL" id="KAI3794526.1"/>
    </source>
</evidence>
<dbReference type="Proteomes" id="UP001056120">
    <property type="component" value="Linkage Group LG12"/>
</dbReference>
<evidence type="ECO:0000313" key="2">
    <source>
        <dbReference type="Proteomes" id="UP001056120"/>
    </source>
</evidence>
<keyword evidence="2" id="KW-1185">Reference proteome</keyword>
<comment type="caution">
    <text evidence="1">The sequence shown here is derived from an EMBL/GenBank/DDBJ whole genome shotgun (WGS) entry which is preliminary data.</text>
</comment>
<reference evidence="1 2" key="2">
    <citation type="journal article" date="2022" name="Mol. Ecol. Resour.">
        <title>The genomes of chicory, endive, great burdock and yacon provide insights into Asteraceae paleo-polyploidization history and plant inulin production.</title>
        <authorList>
            <person name="Fan W."/>
            <person name="Wang S."/>
            <person name="Wang H."/>
            <person name="Wang A."/>
            <person name="Jiang F."/>
            <person name="Liu H."/>
            <person name="Zhao H."/>
            <person name="Xu D."/>
            <person name="Zhang Y."/>
        </authorList>
    </citation>
    <scope>NUCLEOTIDE SEQUENCE [LARGE SCALE GENOMIC DNA]</scope>
    <source>
        <strain evidence="2">cv. Yunnan</strain>
        <tissue evidence="1">Leaves</tissue>
    </source>
</reference>
<name>A0ACB9HG98_9ASTR</name>
<sequence length="200" mass="23054">MKFAFKIDFTKFNLETRIKSYRIYKLTDDPTIMRELQKKFNIKQSANSESLNITFQDFDAYDTLHLKDVTSMTGDNSTPIIELEKSTGKSLMMNENNSFVRSTHCDLKRNLEDVYEIDESTNFTFSISDANNLHRHCSSLLYFSFLSQIQLLRAKCFNQAPISHFNSVAVTVVSGAASLLDYLCRSCVLSSRICCYRRIL</sequence>
<gene>
    <name evidence="1" type="ORF">L1987_37158</name>
</gene>
<organism evidence="1 2">
    <name type="scientific">Smallanthus sonchifolius</name>
    <dbReference type="NCBI Taxonomy" id="185202"/>
    <lineage>
        <taxon>Eukaryota</taxon>
        <taxon>Viridiplantae</taxon>
        <taxon>Streptophyta</taxon>
        <taxon>Embryophyta</taxon>
        <taxon>Tracheophyta</taxon>
        <taxon>Spermatophyta</taxon>
        <taxon>Magnoliopsida</taxon>
        <taxon>eudicotyledons</taxon>
        <taxon>Gunneridae</taxon>
        <taxon>Pentapetalae</taxon>
        <taxon>asterids</taxon>
        <taxon>campanulids</taxon>
        <taxon>Asterales</taxon>
        <taxon>Asteraceae</taxon>
        <taxon>Asteroideae</taxon>
        <taxon>Heliantheae alliance</taxon>
        <taxon>Millerieae</taxon>
        <taxon>Smallanthus</taxon>
    </lineage>
</organism>
<protein>
    <submittedName>
        <fullName evidence="1">Uncharacterized protein</fullName>
    </submittedName>
</protein>